<evidence type="ECO:0000313" key="1">
    <source>
        <dbReference type="EMBL" id="QQG65080.1"/>
    </source>
</evidence>
<dbReference type="Pfam" id="PF00132">
    <property type="entry name" value="Hexapep"/>
    <property type="match status" value="1"/>
</dbReference>
<name>A0A7T5VBZ9_9BACT</name>
<keyword evidence="2" id="KW-1185">Reference proteome</keyword>
<dbReference type="Proteomes" id="UP000596092">
    <property type="component" value="Chromosome"/>
</dbReference>
<gene>
    <name evidence="1" type="ORF">HP555_03960</name>
</gene>
<dbReference type="InterPro" id="IPR047324">
    <property type="entry name" value="LbH_gamma_CA-like"/>
</dbReference>
<dbReference type="PANTHER" id="PTHR13061">
    <property type="entry name" value="DYNACTIN SUBUNIT P25"/>
    <property type="match status" value="1"/>
</dbReference>
<dbReference type="RefSeq" id="WP_199263896.1">
    <property type="nucleotide sequence ID" value="NZ_CP054140.1"/>
</dbReference>
<dbReference type="Gene3D" id="2.160.10.10">
    <property type="entry name" value="Hexapeptide repeat proteins"/>
    <property type="match status" value="1"/>
</dbReference>
<reference evidence="1 2" key="1">
    <citation type="submission" date="2020-05" db="EMBL/GenBank/DDBJ databases">
        <title>Complete genome of Desulfobulbus oligotrophicus.</title>
        <authorList>
            <person name="Podar M."/>
        </authorList>
    </citation>
    <scope>NUCLEOTIDE SEQUENCE [LARGE SCALE GENOMIC DNA]</scope>
    <source>
        <strain evidence="1 2">Prop6</strain>
    </source>
</reference>
<dbReference type="KEGG" id="dog:HP555_03960"/>
<proteinExistence type="predicted"/>
<dbReference type="AlphaFoldDB" id="A0A7T5VBZ9"/>
<accession>A0A7T5VBZ9</accession>
<dbReference type="CDD" id="cd04645">
    <property type="entry name" value="LbH_gamma_CA_like"/>
    <property type="match status" value="1"/>
</dbReference>
<dbReference type="EMBL" id="CP054140">
    <property type="protein sequence ID" value="QQG65080.1"/>
    <property type="molecule type" value="Genomic_DNA"/>
</dbReference>
<sequence length="184" mass="19817">MILPYRDYQPQVGKGGWVAPNATLIGDAILGEDVSLWFGVIVRGDVHRIRIGDRTNIQDLSILHITQHEGAVRDDEDGYPTIIGCDVTVGHRAILHGCTVGDLCLVGMGAVILDGAVIGSESIVGAGSLVTPGKQFPPRSLIMGTPAKVVKEVSEAQVQEMRASWRRYVALKNEYHRAGVGDCF</sequence>
<evidence type="ECO:0000313" key="2">
    <source>
        <dbReference type="Proteomes" id="UP000596092"/>
    </source>
</evidence>
<dbReference type="InterPro" id="IPR011004">
    <property type="entry name" value="Trimer_LpxA-like_sf"/>
</dbReference>
<dbReference type="PANTHER" id="PTHR13061:SF29">
    <property type="entry name" value="GAMMA CARBONIC ANHYDRASE-LIKE 1, MITOCHONDRIAL-RELATED"/>
    <property type="match status" value="1"/>
</dbReference>
<dbReference type="InterPro" id="IPR050484">
    <property type="entry name" value="Transf_Hexapept/Carb_Anhydrase"/>
</dbReference>
<organism evidence="1 2">
    <name type="scientific">Desulfobulbus oligotrophicus</name>
    <dbReference type="NCBI Taxonomy" id="1909699"/>
    <lineage>
        <taxon>Bacteria</taxon>
        <taxon>Pseudomonadati</taxon>
        <taxon>Thermodesulfobacteriota</taxon>
        <taxon>Desulfobulbia</taxon>
        <taxon>Desulfobulbales</taxon>
        <taxon>Desulfobulbaceae</taxon>
        <taxon>Desulfobulbus</taxon>
    </lineage>
</organism>
<dbReference type="SUPFAM" id="SSF51161">
    <property type="entry name" value="Trimeric LpxA-like enzymes"/>
    <property type="match status" value="1"/>
</dbReference>
<dbReference type="InterPro" id="IPR001451">
    <property type="entry name" value="Hexapep"/>
</dbReference>
<protein>
    <submittedName>
        <fullName evidence="1">Gamma carbonic anhydrase family protein</fullName>
    </submittedName>
</protein>